<evidence type="ECO:0000259" key="1">
    <source>
        <dbReference type="SMART" id="SM00579"/>
    </source>
</evidence>
<dbReference type="AlphaFoldDB" id="A0A7J6X8R3"/>
<sequence>MTYCDLKVVNLVINFNDTKQIYAVLCLCRSAPNLEELIIKACNKVETLLLLTVPFWEGQVCKEGDIFHHLKTVSLSDFKGGYNQLGIAEFILLNSVVLETLNIEWKRSIKADKKLLRVLEQMMQFKRSSTEAKVVFSGLS</sequence>
<dbReference type="Pfam" id="PF08387">
    <property type="entry name" value="FBD"/>
    <property type="match status" value="1"/>
</dbReference>
<accession>A0A7J6X8R3</accession>
<evidence type="ECO:0000313" key="2">
    <source>
        <dbReference type="EMBL" id="KAF5205813.1"/>
    </source>
</evidence>
<keyword evidence="3" id="KW-1185">Reference proteome</keyword>
<feature type="domain" description="FBD" evidence="1">
    <location>
        <begin position="63"/>
        <end position="137"/>
    </location>
</feature>
<dbReference type="EMBL" id="JABWDY010003620">
    <property type="protein sequence ID" value="KAF5205813.1"/>
    <property type="molecule type" value="Genomic_DNA"/>
</dbReference>
<dbReference type="Proteomes" id="UP000554482">
    <property type="component" value="Unassembled WGS sequence"/>
</dbReference>
<organism evidence="2 3">
    <name type="scientific">Thalictrum thalictroides</name>
    <name type="common">Rue-anemone</name>
    <name type="synonym">Anemone thalictroides</name>
    <dbReference type="NCBI Taxonomy" id="46969"/>
    <lineage>
        <taxon>Eukaryota</taxon>
        <taxon>Viridiplantae</taxon>
        <taxon>Streptophyta</taxon>
        <taxon>Embryophyta</taxon>
        <taxon>Tracheophyta</taxon>
        <taxon>Spermatophyta</taxon>
        <taxon>Magnoliopsida</taxon>
        <taxon>Ranunculales</taxon>
        <taxon>Ranunculaceae</taxon>
        <taxon>Thalictroideae</taxon>
        <taxon>Thalictrum</taxon>
    </lineage>
</organism>
<dbReference type="InterPro" id="IPR006566">
    <property type="entry name" value="FBD"/>
</dbReference>
<dbReference type="SMART" id="SM00579">
    <property type="entry name" value="FBD"/>
    <property type="match status" value="1"/>
</dbReference>
<name>A0A7J6X8R3_THATH</name>
<reference evidence="2 3" key="1">
    <citation type="submission" date="2020-06" db="EMBL/GenBank/DDBJ databases">
        <title>Transcriptomic and genomic resources for Thalictrum thalictroides and T. hernandezii: Facilitating candidate gene discovery in an emerging model plant lineage.</title>
        <authorList>
            <person name="Arias T."/>
            <person name="Riano-Pachon D.M."/>
            <person name="Di Stilio V.S."/>
        </authorList>
    </citation>
    <scope>NUCLEOTIDE SEQUENCE [LARGE SCALE GENOMIC DNA]</scope>
    <source>
        <strain evidence="3">cv. WT478/WT964</strain>
        <tissue evidence="2">Leaves</tissue>
    </source>
</reference>
<dbReference type="OrthoDB" id="1298633at2759"/>
<evidence type="ECO:0000313" key="3">
    <source>
        <dbReference type="Proteomes" id="UP000554482"/>
    </source>
</evidence>
<comment type="caution">
    <text evidence="2">The sequence shown here is derived from an EMBL/GenBank/DDBJ whole genome shotgun (WGS) entry which is preliminary data.</text>
</comment>
<protein>
    <recommendedName>
        <fullName evidence="1">FBD domain-containing protein</fullName>
    </recommendedName>
</protein>
<gene>
    <name evidence="2" type="ORF">FRX31_004600</name>
</gene>
<proteinExistence type="predicted"/>